<name>A0A9D1TW63_9FIRM</name>
<sequence>MPYNHGVSVTEQATSLTVPVESDAALQVVFGTAPIHMLDDPAAAVNKPILCYSFAECQNNFGYSDDFKNFTLCQSMDYCFRVFNVAPIILVNVLDPNKSTHTTANVEEEVTVQADGTLRYDKPYVLLNTLVVKNAETPLVAGEDYLASHADDGSVHIVVLDDTAAEAATLKVSSKSLKPDGVTVADIVGGVDALTGQETGIELIRQIYPRLGMTAGILLAPGWSQQPVVAAALQAKTEGINGVFRAVTYIDISTDAEENGAAVYSGVKTAKEKLGVTSAFAAALWPMIAIGDKRYYYSAAFGALTAYTDSTHEDVPYASPSNKALRCTGTVLHDGTEVLLDQQQANDTLNANGIVTAINVNGWRSWGNNTAAYPSTTDPKDRWLAVRRFFNWDANNFILTYFQKVDEPGNRRLIQSVIDSQNIKGNGYVARDYCAGYKTEFRADENPTTSLLDGHLTTHTFLAPYIPAEFIENINEYDVSALETALTGGEAA</sequence>
<dbReference type="InterPro" id="IPR052042">
    <property type="entry name" value="Tail_sheath_structural"/>
</dbReference>
<evidence type="ECO:0000313" key="2">
    <source>
        <dbReference type="Proteomes" id="UP000823933"/>
    </source>
</evidence>
<reference evidence="1" key="2">
    <citation type="submission" date="2021-04" db="EMBL/GenBank/DDBJ databases">
        <authorList>
            <person name="Gilroy R."/>
        </authorList>
    </citation>
    <scope>NUCLEOTIDE SEQUENCE</scope>
    <source>
        <strain evidence="1">ChiHcolR34-3080</strain>
    </source>
</reference>
<gene>
    <name evidence="1" type="ORF">H9890_03180</name>
</gene>
<evidence type="ECO:0000313" key="1">
    <source>
        <dbReference type="EMBL" id="HIW08390.1"/>
    </source>
</evidence>
<dbReference type="PANTHER" id="PTHR35861:SF2">
    <property type="entry name" value="FELS-2 PROPHAGE PROTEIN"/>
    <property type="match status" value="1"/>
</dbReference>
<dbReference type="PANTHER" id="PTHR35861">
    <property type="match status" value="1"/>
</dbReference>
<protein>
    <submittedName>
        <fullName evidence="1">Phage tail sheath family protein</fullName>
    </submittedName>
</protein>
<proteinExistence type="predicted"/>
<dbReference type="EMBL" id="DXHQ01000037">
    <property type="protein sequence ID" value="HIW08390.1"/>
    <property type="molecule type" value="Genomic_DNA"/>
</dbReference>
<reference evidence="1" key="1">
    <citation type="journal article" date="2021" name="PeerJ">
        <title>Extensive microbial diversity within the chicken gut microbiome revealed by metagenomics and culture.</title>
        <authorList>
            <person name="Gilroy R."/>
            <person name="Ravi A."/>
            <person name="Getino M."/>
            <person name="Pursley I."/>
            <person name="Horton D.L."/>
            <person name="Alikhan N.F."/>
            <person name="Baker D."/>
            <person name="Gharbi K."/>
            <person name="Hall N."/>
            <person name="Watson M."/>
            <person name="Adriaenssens E.M."/>
            <person name="Foster-Nyarko E."/>
            <person name="Jarju S."/>
            <person name="Secka A."/>
            <person name="Antonio M."/>
            <person name="Oren A."/>
            <person name="Chaudhuri R.R."/>
            <person name="La Ragione R."/>
            <person name="Hildebrand F."/>
            <person name="Pallen M.J."/>
        </authorList>
    </citation>
    <scope>NUCLEOTIDE SEQUENCE</scope>
    <source>
        <strain evidence="1">ChiHcolR34-3080</strain>
    </source>
</reference>
<accession>A0A9D1TW63</accession>
<comment type="caution">
    <text evidence="1">The sequence shown here is derived from an EMBL/GenBank/DDBJ whole genome shotgun (WGS) entry which is preliminary data.</text>
</comment>
<dbReference type="Proteomes" id="UP000823933">
    <property type="component" value="Unassembled WGS sequence"/>
</dbReference>
<dbReference type="AlphaFoldDB" id="A0A9D1TW63"/>
<organism evidence="1 2">
    <name type="scientific">Candidatus Faecalibacterium intestinigallinarum</name>
    <dbReference type="NCBI Taxonomy" id="2838581"/>
    <lineage>
        <taxon>Bacteria</taxon>
        <taxon>Bacillati</taxon>
        <taxon>Bacillota</taxon>
        <taxon>Clostridia</taxon>
        <taxon>Eubacteriales</taxon>
        <taxon>Oscillospiraceae</taxon>
        <taxon>Faecalibacterium</taxon>
    </lineage>
</organism>